<dbReference type="Gene3D" id="3.40.190.10">
    <property type="entry name" value="Periplasmic binding protein-like II"/>
    <property type="match status" value="1"/>
</dbReference>
<feature type="domain" description="Solute-binding protein family 5" evidence="1">
    <location>
        <begin position="1"/>
        <end position="246"/>
    </location>
</feature>
<feature type="non-terminal residue" evidence="2">
    <location>
        <position position="1"/>
    </location>
</feature>
<dbReference type="AlphaFoldDB" id="X1G3Z2"/>
<dbReference type="InterPro" id="IPR000914">
    <property type="entry name" value="SBP_5_dom"/>
</dbReference>
<sequence length="328" mass="38072">KRFENYWRGPSQIDAVTIVIIPSIPTINQAFLSGDINVLLGPDKPFFDQIKEADGKDLLLIGNTLGVTWITFNYLHMDKPMRHAVSYALNYSYIIDVIYDEVALRWPTYIPMGIQYADYSLDFAVFDRDIARDKLLDDSYWGGICDDRDLDASSTNQDWIDVANTNPIAHYNYTWNTGNYFREHMGLRLEFDLKYIGIELDVIGVTWEEILKMIIVDRENMDMYSLGWAPDYLDPENYLNPIWSNVSDINGGNFYEHDVQVLMDGALTETDPVVREGMYLEIQRLMVEVYMPGMTICTGINWDAWVSNFHGYVSNPASRIKWWPCYFD</sequence>
<protein>
    <recommendedName>
        <fullName evidence="1">Solute-binding protein family 5 domain-containing protein</fullName>
    </recommendedName>
</protein>
<comment type="caution">
    <text evidence="2">The sequence shown here is derived from an EMBL/GenBank/DDBJ whole genome shotgun (WGS) entry which is preliminary data.</text>
</comment>
<dbReference type="PANTHER" id="PTHR30290:SF34">
    <property type="entry name" value="ABC TRANSPORTER, PERIPLASMIC OLIGO-PEPTIDE BINDING PROTEIN, PUTATIVE-RELATED"/>
    <property type="match status" value="1"/>
</dbReference>
<evidence type="ECO:0000313" key="2">
    <source>
        <dbReference type="EMBL" id="GAH27753.1"/>
    </source>
</evidence>
<dbReference type="GO" id="GO:0015833">
    <property type="term" value="P:peptide transport"/>
    <property type="evidence" value="ECO:0007669"/>
    <property type="project" value="TreeGrafter"/>
</dbReference>
<gene>
    <name evidence="2" type="ORF">S03H2_02848</name>
</gene>
<dbReference type="GO" id="GO:1904680">
    <property type="term" value="F:peptide transmembrane transporter activity"/>
    <property type="evidence" value="ECO:0007669"/>
    <property type="project" value="TreeGrafter"/>
</dbReference>
<evidence type="ECO:0000259" key="1">
    <source>
        <dbReference type="Pfam" id="PF00496"/>
    </source>
</evidence>
<dbReference type="EMBL" id="BARU01000994">
    <property type="protein sequence ID" value="GAH27753.1"/>
    <property type="molecule type" value="Genomic_DNA"/>
</dbReference>
<dbReference type="Gene3D" id="3.10.105.10">
    <property type="entry name" value="Dipeptide-binding Protein, Domain 3"/>
    <property type="match status" value="1"/>
</dbReference>
<dbReference type="InterPro" id="IPR039424">
    <property type="entry name" value="SBP_5"/>
</dbReference>
<reference evidence="2" key="1">
    <citation type="journal article" date="2014" name="Front. Microbiol.">
        <title>High frequency of phylogenetically diverse reductive dehalogenase-homologous genes in deep subseafloor sedimentary metagenomes.</title>
        <authorList>
            <person name="Kawai M."/>
            <person name="Futagami T."/>
            <person name="Toyoda A."/>
            <person name="Takaki Y."/>
            <person name="Nishi S."/>
            <person name="Hori S."/>
            <person name="Arai W."/>
            <person name="Tsubouchi T."/>
            <person name="Morono Y."/>
            <person name="Uchiyama I."/>
            <person name="Ito T."/>
            <person name="Fujiyama A."/>
            <person name="Inagaki F."/>
            <person name="Takami H."/>
        </authorList>
    </citation>
    <scope>NUCLEOTIDE SEQUENCE</scope>
    <source>
        <strain evidence="2">Expedition CK06-06</strain>
    </source>
</reference>
<accession>X1G3Z2</accession>
<organism evidence="2">
    <name type="scientific">marine sediment metagenome</name>
    <dbReference type="NCBI Taxonomy" id="412755"/>
    <lineage>
        <taxon>unclassified sequences</taxon>
        <taxon>metagenomes</taxon>
        <taxon>ecological metagenomes</taxon>
    </lineage>
</organism>
<proteinExistence type="predicted"/>
<dbReference type="Pfam" id="PF00496">
    <property type="entry name" value="SBP_bac_5"/>
    <property type="match status" value="1"/>
</dbReference>
<name>X1G3Z2_9ZZZZ</name>
<dbReference type="PANTHER" id="PTHR30290">
    <property type="entry name" value="PERIPLASMIC BINDING COMPONENT OF ABC TRANSPORTER"/>
    <property type="match status" value="1"/>
</dbReference>
<dbReference type="SUPFAM" id="SSF53850">
    <property type="entry name" value="Periplasmic binding protein-like II"/>
    <property type="match status" value="1"/>
</dbReference>